<feature type="region of interest" description="Disordered" evidence="1">
    <location>
        <begin position="69"/>
        <end position="88"/>
    </location>
</feature>
<protein>
    <submittedName>
        <fullName evidence="2">Uncharacterized protein</fullName>
    </submittedName>
</protein>
<evidence type="ECO:0000256" key="1">
    <source>
        <dbReference type="SAM" id="MobiDB-lite"/>
    </source>
</evidence>
<feature type="compositionally biased region" description="Polar residues" evidence="1">
    <location>
        <begin position="72"/>
        <end position="81"/>
    </location>
</feature>
<dbReference type="RefSeq" id="WP_378270289.1">
    <property type="nucleotide sequence ID" value="NZ_JBHUKR010000022.1"/>
</dbReference>
<keyword evidence="3" id="KW-1185">Reference proteome</keyword>
<organism evidence="2 3">
    <name type="scientific">Amycolatopsis pigmentata</name>
    <dbReference type="NCBI Taxonomy" id="450801"/>
    <lineage>
        <taxon>Bacteria</taxon>
        <taxon>Bacillati</taxon>
        <taxon>Actinomycetota</taxon>
        <taxon>Actinomycetes</taxon>
        <taxon>Pseudonocardiales</taxon>
        <taxon>Pseudonocardiaceae</taxon>
        <taxon>Amycolatopsis</taxon>
    </lineage>
</organism>
<name>A0ABW5G2R8_9PSEU</name>
<gene>
    <name evidence="2" type="ORF">ACFSXZ_35285</name>
</gene>
<dbReference type="Proteomes" id="UP001597417">
    <property type="component" value="Unassembled WGS sequence"/>
</dbReference>
<accession>A0ABW5G2R8</accession>
<evidence type="ECO:0000313" key="3">
    <source>
        <dbReference type="Proteomes" id="UP001597417"/>
    </source>
</evidence>
<evidence type="ECO:0000313" key="2">
    <source>
        <dbReference type="EMBL" id="MFD2421608.1"/>
    </source>
</evidence>
<proteinExistence type="predicted"/>
<comment type="caution">
    <text evidence="2">The sequence shown here is derived from an EMBL/GenBank/DDBJ whole genome shotgun (WGS) entry which is preliminary data.</text>
</comment>
<sequence length="88" mass="9723">MTYTLADFERHLLARLDKARQEEAKHEAAGPDGDRLALGMATGAVIELKCLLTELWHETGGKHGRTWEQFDTKATQTTTPQGGEASKQ</sequence>
<dbReference type="EMBL" id="JBHUKR010000022">
    <property type="protein sequence ID" value="MFD2421608.1"/>
    <property type="molecule type" value="Genomic_DNA"/>
</dbReference>
<reference evidence="3" key="1">
    <citation type="journal article" date="2019" name="Int. J. Syst. Evol. Microbiol.">
        <title>The Global Catalogue of Microorganisms (GCM) 10K type strain sequencing project: providing services to taxonomists for standard genome sequencing and annotation.</title>
        <authorList>
            <consortium name="The Broad Institute Genomics Platform"/>
            <consortium name="The Broad Institute Genome Sequencing Center for Infectious Disease"/>
            <person name="Wu L."/>
            <person name="Ma J."/>
        </authorList>
    </citation>
    <scope>NUCLEOTIDE SEQUENCE [LARGE SCALE GENOMIC DNA]</scope>
    <source>
        <strain evidence="3">CGMCC 4.7645</strain>
    </source>
</reference>